<dbReference type="PANTHER" id="PTHR30614:SF20">
    <property type="entry name" value="GLUTAMINE TRANSPORT SYSTEM PERMEASE PROTEIN GLNP"/>
    <property type="match status" value="1"/>
</dbReference>
<comment type="subcellular location">
    <subcellularLocation>
        <location evidence="1 9">Cell membrane</location>
        <topology evidence="1 9">Multi-pass membrane protein</topology>
    </subcellularLocation>
</comment>
<dbReference type="AlphaFoldDB" id="A0A9D2HGH9"/>
<evidence type="ECO:0000313" key="11">
    <source>
        <dbReference type="EMBL" id="HJA70437.1"/>
    </source>
</evidence>
<comment type="caution">
    <text evidence="11">The sequence shown here is derived from an EMBL/GenBank/DDBJ whole genome shotgun (WGS) entry which is preliminary data.</text>
</comment>
<reference evidence="11" key="2">
    <citation type="submission" date="2021-04" db="EMBL/GenBank/DDBJ databases">
        <authorList>
            <person name="Gilroy R."/>
        </authorList>
    </citation>
    <scope>NUCLEOTIDE SEQUENCE</scope>
    <source>
        <strain evidence="11">CHK178-16964</strain>
    </source>
</reference>
<protein>
    <submittedName>
        <fullName evidence="11">Amino acid ABC transporter permease</fullName>
    </submittedName>
</protein>
<keyword evidence="5 9" id="KW-0812">Transmembrane</keyword>
<organism evidence="11 12">
    <name type="scientific">Candidatus Lachnoclostridium stercoravium</name>
    <dbReference type="NCBI Taxonomy" id="2838633"/>
    <lineage>
        <taxon>Bacteria</taxon>
        <taxon>Bacillati</taxon>
        <taxon>Bacillota</taxon>
        <taxon>Clostridia</taxon>
        <taxon>Lachnospirales</taxon>
        <taxon>Lachnospiraceae</taxon>
    </lineage>
</organism>
<dbReference type="PANTHER" id="PTHR30614">
    <property type="entry name" value="MEMBRANE COMPONENT OF AMINO ACID ABC TRANSPORTER"/>
    <property type="match status" value="1"/>
</dbReference>
<gene>
    <name evidence="11" type="ORF">IAA07_02515</name>
</gene>
<feature type="transmembrane region" description="Helical" evidence="9">
    <location>
        <begin position="23"/>
        <end position="48"/>
    </location>
</feature>
<evidence type="ECO:0000256" key="5">
    <source>
        <dbReference type="ARBA" id="ARBA00022692"/>
    </source>
</evidence>
<dbReference type="Pfam" id="PF00528">
    <property type="entry name" value="BPD_transp_1"/>
    <property type="match status" value="1"/>
</dbReference>
<evidence type="ECO:0000313" key="12">
    <source>
        <dbReference type="Proteomes" id="UP000823900"/>
    </source>
</evidence>
<keyword evidence="7 9" id="KW-1133">Transmembrane helix</keyword>
<evidence type="ECO:0000256" key="9">
    <source>
        <dbReference type="RuleBase" id="RU363032"/>
    </source>
</evidence>
<accession>A0A9D2HGH9</accession>
<dbReference type="InterPro" id="IPR010065">
    <property type="entry name" value="AA_ABC_transptr_permease_3TM"/>
</dbReference>
<proteinExistence type="inferred from homology"/>
<dbReference type="SUPFAM" id="SSF161098">
    <property type="entry name" value="MetI-like"/>
    <property type="match status" value="1"/>
</dbReference>
<keyword evidence="6" id="KW-0029">Amino-acid transport</keyword>
<reference evidence="11" key="1">
    <citation type="journal article" date="2021" name="PeerJ">
        <title>Extensive microbial diversity within the chicken gut microbiome revealed by metagenomics and culture.</title>
        <authorList>
            <person name="Gilroy R."/>
            <person name="Ravi A."/>
            <person name="Getino M."/>
            <person name="Pursley I."/>
            <person name="Horton D.L."/>
            <person name="Alikhan N.F."/>
            <person name="Baker D."/>
            <person name="Gharbi K."/>
            <person name="Hall N."/>
            <person name="Watson M."/>
            <person name="Adriaenssens E.M."/>
            <person name="Foster-Nyarko E."/>
            <person name="Jarju S."/>
            <person name="Secka A."/>
            <person name="Antonio M."/>
            <person name="Oren A."/>
            <person name="Chaudhuri R.R."/>
            <person name="La Ragione R."/>
            <person name="Hildebrand F."/>
            <person name="Pallen M.J."/>
        </authorList>
    </citation>
    <scope>NUCLEOTIDE SEQUENCE</scope>
    <source>
        <strain evidence="11">CHK178-16964</strain>
    </source>
</reference>
<sequence>MFIKLENFSTIASYMDLFVEGTIVTILLAIFTVILGFCIALVLALMRLSNIRPFRGLGLDENGHLREEGFLALVSRFNPLSFLATAYVEILRSTPVIVQLFIIYYGIFSIIDLPSFRIFGFIRFDRFFPGVVAMGMNSGAYLCEIIRSGIQSIDSGQTEAARSLGMSQGQNLRYIILPQAIKNILPAIANEFVVIIKESAITYTVGVQDIMSAVNAVKGSAFIIVEPLLVATAIYFCLCFPTSKVIAYFERRMSRGDKR</sequence>
<dbReference type="Gene3D" id="1.10.3720.10">
    <property type="entry name" value="MetI-like"/>
    <property type="match status" value="1"/>
</dbReference>
<evidence type="ECO:0000259" key="10">
    <source>
        <dbReference type="PROSITE" id="PS50928"/>
    </source>
</evidence>
<dbReference type="InterPro" id="IPR000515">
    <property type="entry name" value="MetI-like"/>
</dbReference>
<comment type="similarity">
    <text evidence="2">Belongs to the binding-protein-dependent transport system permease family. HisMQ subfamily.</text>
</comment>
<feature type="domain" description="ABC transmembrane type-1" evidence="10">
    <location>
        <begin position="22"/>
        <end position="247"/>
    </location>
</feature>
<dbReference type="EMBL" id="DWZA01000022">
    <property type="protein sequence ID" value="HJA70437.1"/>
    <property type="molecule type" value="Genomic_DNA"/>
</dbReference>
<dbReference type="NCBIfam" id="TIGR01726">
    <property type="entry name" value="HEQRo_perm_3TM"/>
    <property type="match status" value="1"/>
</dbReference>
<dbReference type="InterPro" id="IPR035906">
    <property type="entry name" value="MetI-like_sf"/>
</dbReference>
<dbReference type="InterPro" id="IPR043429">
    <property type="entry name" value="ArtM/GltK/GlnP/TcyL/YhdX-like"/>
</dbReference>
<evidence type="ECO:0000256" key="1">
    <source>
        <dbReference type="ARBA" id="ARBA00004651"/>
    </source>
</evidence>
<dbReference type="PROSITE" id="PS50928">
    <property type="entry name" value="ABC_TM1"/>
    <property type="match status" value="1"/>
</dbReference>
<evidence type="ECO:0000256" key="6">
    <source>
        <dbReference type="ARBA" id="ARBA00022970"/>
    </source>
</evidence>
<evidence type="ECO:0000256" key="8">
    <source>
        <dbReference type="ARBA" id="ARBA00023136"/>
    </source>
</evidence>
<dbReference type="GO" id="GO:0006865">
    <property type="term" value="P:amino acid transport"/>
    <property type="evidence" value="ECO:0007669"/>
    <property type="project" value="UniProtKB-KW"/>
</dbReference>
<keyword evidence="8 9" id="KW-0472">Membrane</keyword>
<evidence type="ECO:0000256" key="2">
    <source>
        <dbReference type="ARBA" id="ARBA00010072"/>
    </source>
</evidence>
<keyword evidence="4" id="KW-1003">Cell membrane</keyword>
<feature type="transmembrane region" description="Helical" evidence="9">
    <location>
        <begin position="228"/>
        <end position="249"/>
    </location>
</feature>
<evidence type="ECO:0000256" key="3">
    <source>
        <dbReference type="ARBA" id="ARBA00022448"/>
    </source>
</evidence>
<evidence type="ECO:0000256" key="4">
    <source>
        <dbReference type="ARBA" id="ARBA00022475"/>
    </source>
</evidence>
<name>A0A9D2HGH9_9FIRM</name>
<feature type="transmembrane region" description="Helical" evidence="9">
    <location>
        <begin position="96"/>
        <end position="115"/>
    </location>
</feature>
<dbReference type="GO" id="GO:0022857">
    <property type="term" value="F:transmembrane transporter activity"/>
    <property type="evidence" value="ECO:0007669"/>
    <property type="project" value="InterPro"/>
</dbReference>
<keyword evidence="3 9" id="KW-0813">Transport</keyword>
<dbReference type="CDD" id="cd06261">
    <property type="entry name" value="TM_PBP2"/>
    <property type="match status" value="1"/>
</dbReference>
<dbReference type="GO" id="GO:0043190">
    <property type="term" value="C:ATP-binding cassette (ABC) transporter complex"/>
    <property type="evidence" value="ECO:0007669"/>
    <property type="project" value="InterPro"/>
</dbReference>
<evidence type="ECO:0000256" key="7">
    <source>
        <dbReference type="ARBA" id="ARBA00022989"/>
    </source>
</evidence>
<dbReference type="Proteomes" id="UP000823900">
    <property type="component" value="Unassembled WGS sequence"/>
</dbReference>